<evidence type="ECO:0000256" key="1">
    <source>
        <dbReference type="ARBA" id="ARBA00007689"/>
    </source>
</evidence>
<dbReference type="SUPFAM" id="SSF54909">
    <property type="entry name" value="Dimeric alpha+beta barrel"/>
    <property type="match status" value="1"/>
</dbReference>
<dbReference type="InterPro" id="IPR005545">
    <property type="entry name" value="YCII"/>
</dbReference>
<protein>
    <recommendedName>
        <fullName evidence="2">YCII-related domain-containing protein</fullName>
    </recommendedName>
</protein>
<comment type="similarity">
    <text evidence="1">Belongs to the YciI family.</text>
</comment>
<dbReference type="Proteomes" id="UP000659904">
    <property type="component" value="Unassembled WGS sequence"/>
</dbReference>
<comment type="caution">
    <text evidence="3">The sequence shown here is derived from an EMBL/GenBank/DDBJ whole genome shotgun (WGS) entry which is preliminary data.</text>
</comment>
<dbReference type="InterPro" id="IPR011008">
    <property type="entry name" value="Dimeric_a/b-barrel"/>
</dbReference>
<sequence length="157" mass="16750">MLSFDQFGDERTPAVSIRGCTGSSFLQMGRKDPDDGTCDMAKYLLLIFGDERVWAGRSPQDRLRNDAGHRAFAAAAGTAVLGGNELTEASVATTLRADPGGRITATDGPFLETKEALGGYYLVEAADLDEVVRLARLLPELADGHSGVEIRPVVEHG</sequence>
<proteinExistence type="inferred from homology"/>
<feature type="domain" description="YCII-related" evidence="2">
    <location>
        <begin position="60"/>
        <end position="154"/>
    </location>
</feature>
<evidence type="ECO:0000259" key="2">
    <source>
        <dbReference type="Pfam" id="PF03795"/>
    </source>
</evidence>
<evidence type="ECO:0000313" key="4">
    <source>
        <dbReference type="Proteomes" id="UP000659904"/>
    </source>
</evidence>
<name>A0A8J3K713_9ACTN</name>
<dbReference type="PANTHER" id="PTHR35174">
    <property type="entry name" value="BLL7171 PROTEIN-RELATED"/>
    <property type="match status" value="1"/>
</dbReference>
<keyword evidence="4" id="KW-1185">Reference proteome</keyword>
<organism evidence="3 4">
    <name type="scientific">Catellatospora citrea</name>
    <dbReference type="NCBI Taxonomy" id="53366"/>
    <lineage>
        <taxon>Bacteria</taxon>
        <taxon>Bacillati</taxon>
        <taxon>Actinomycetota</taxon>
        <taxon>Actinomycetes</taxon>
        <taxon>Micromonosporales</taxon>
        <taxon>Micromonosporaceae</taxon>
        <taxon>Catellatospora</taxon>
    </lineage>
</organism>
<dbReference type="EMBL" id="BONH01000009">
    <property type="protein sequence ID" value="GIF97637.1"/>
    <property type="molecule type" value="Genomic_DNA"/>
</dbReference>
<dbReference type="PANTHER" id="PTHR35174:SF3">
    <property type="entry name" value="BLL7171 PROTEIN"/>
    <property type="match status" value="1"/>
</dbReference>
<gene>
    <name evidence="3" type="ORF">Cci01nite_27310</name>
</gene>
<accession>A0A8J3K713</accession>
<dbReference type="AlphaFoldDB" id="A0A8J3K713"/>
<reference evidence="3 4" key="1">
    <citation type="submission" date="2021-01" db="EMBL/GenBank/DDBJ databases">
        <title>Whole genome shotgun sequence of Catellatospora citrea NBRC 14495.</title>
        <authorList>
            <person name="Komaki H."/>
            <person name="Tamura T."/>
        </authorList>
    </citation>
    <scope>NUCLEOTIDE SEQUENCE [LARGE SCALE GENOMIC DNA]</scope>
    <source>
        <strain evidence="3 4">NBRC 14495</strain>
    </source>
</reference>
<dbReference type="Gene3D" id="3.30.70.1060">
    <property type="entry name" value="Dimeric alpha+beta barrel"/>
    <property type="match status" value="1"/>
</dbReference>
<evidence type="ECO:0000313" key="3">
    <source>
        <dbReference type="EMBL" id="GIF97637.1"/>
    </source>
</evidence>
<dbReference type="Pfam" id="PF03795">
    <property type="entry name" value="YCII"/>
    <property type="match status" value="1"/>
</dbReference>